<comment type="caution">
    <text evidence="1">The sequence shown here is derived from an EMBL/GenBank/DDBJ whole genome shotgun (WGS) entry which is preliminary data.</text>
</comment>
<keyword evidence="2" id="KW-1185">Reference proteome</keyword>
<sequence>MALMPLTGYVQERKWVARAEKADSNYIETFDPYLTGRYYFSQKYTSIILEGNRKIADLRYRPNTTLNMGVGATYRSLTINLAYGFPFLNRDKDKGTTKWLDLQSHVYTRNWSIDVFGQFYKGYFLFPKGLGNNDTRSFYVRPDLGISLFGLAVYNLRNGDRFSYRAAMLQSEWQKKSAGTWLVGGEIYAGSISADSAIVPSLLSVSYSQRDIRRIRFVELGPGAGYAYTLVAARHFFLTGAATFNANIGLSREFSEKGTSDKISISPNFIYRGVMGYNSRVWNMNISVVGNSISVRGASSRQDYQFNTGNYRLTLVKRFLPGPKLKRKIKWLDPK</sequence>
<dbReference type="Pfam" id="PF14391">
    <property type="entry name" value="DUF4421"/>
    <property type="match status" value="1"/>
</dbReference>
<accession>A0ABR7MDP0</accession>
<reference evidence="1 2" key="1">
    <citation type="submission" date="2016-07" db="EMBL/GenBank/DDBJ databases">
        <title>Genome analysis of Flavihumibacter stibioxidans YS-17.</title>
        <authorList>
            <person name="Shi K."/>
            <person name="Han Y."/>
            <person name="Wang G."/>
        </authorList>
    </citation>
    <scope>NUCLEOTIDE SEQUENCE [LARGE SCALE GENOMIC DNA]</scope>
    <source>
        <strain evidence="1 2">YS-17</strain>
    </source>
</reference>
<dbReference type="InterPro" id="IPR025535">
    <property type="entry name" value="DUF4421"/>
</dbReference>
<dbReference type="Proteomes" id="UP000765802">
    <property type="component" value="Unassembled WGS sequence"/>
</dbReference>
<dbReference type="EMBL" id="MBUA01000031">
    <property type="protein sequence ID" value="MBC6493072.1"/>
    <property type="molecule type" value="Genomic_DNA"/>
</dbReference>
<evidence type="ECO:0008006" key="3">
    <source>
        <dbReference type="Google" id="ProtNLM"/>
    </source>
</evidence>
<proteinExistence type="predicted"/>
<protein>
    <recommendedName>
        <fullName evidence="3">DUF4421 domain-containing protein</fullName>
    </recommendedName>
</protein>
<organism evidence="1 2">
    <name type="scientific">Flavihumibacter stibioxidans</name>
    <dbReference type="NCBI Taxonomy" id="1834163"/>
    <lineage>
        <taxon>Bacteria</taxon>
        <taxon>Pseudomonadati</taxon>
        <taxon>Bacteroidota</taxon>
        <taxon>Chitinophagia</taxon>
        <taxon>Chitinophagales</taxon>
        <taxon>Chitinophagaceae</taxon>
        <taxon>Flavihumibacter</taxon>
    </lineage>
</organism>
<name>A0ABR7MDP0_9BACT</name>
<evidence type="ECO:0000313" key="1">
    <source>
        <dbReference type="EMBL" id="MBC6493072.1"/>
    </source>
</evidence>
<gene>
    <name evidence="1" type="ORF">BC349_18610</name>
</gene>
<evidence type="ECO:0000313" key="2">
    <source>
        <dbReference type="Proteomes" id="UP000765802"/>
    </source>
</evidence>